<gene>
    <name evidence="1" type="ORF">E5331_12405</name>
</gene>
<sequence length="1058" mass="116567">MERNFIYHCKSRAIRLLSVVLCLLAGMGIASAEVITVKGNVTSASDGEPLIGATVQVKGTTTGTSTDIDGNYSINAEKGATLTFSYVGMKTQSIKVSSSSLDVALLEDDSVLDELVVVGYGVQKKKLVTGATSQIEGAEIAKMNTTSPLQAMQGQMAGVNIASESGQPGSGMKVTIRGLGTIGNGSPLYLIDGVGGDISTLNPADIESIDVLKDAASAAIYGAQAANGVVLITTKQGREGKAKVTFDGYFGWQTAPRKMQMLNSREYMTIMDEQQVNSGLAPYDWASMKSIYHNDAQGNPVLNDTDWIDTMFKDNAKTQSYTIGITGGSKASTYAMSLGYLNQEGIVGGKDASNYSRYNFRINSDHKLFGDIITIGEQASFVYVKSTGVSVGNQYSNTLRGAFGSSPLAPVYNADGEFNSTMNSDWYKGDGNPYGAMMIGDNISKNATFSANAYAQIEPIKNLRLRTVFGVVYGASEWRRFEPIYQFTDTDTSHSYTKVDQNKNNSLGMTWTNTLSYDWNIKDHEFNALLGMESYRYEGSYLGASQGHLKEGFDNWDHAWISNGTAASTADGLTASGYPHDEARSVSYFGRLGWNWQEKYMINATVRCDGSSRFASGHRFGWFPSVSAGWNISNESFMESAAGWLNFLKLRVSWGRVGNQNIENYQYLSPIKNQYANYFFGQYLGPNGVYNGEYNQTWSNNWGAYPSRLGNLDITWETSEQTNVGFDARFLGSRLSATFDFYIKTNKDWLVVAPILATAGTDAPFINGGNVKNTGVELSLNWNDVIGNDFSYSVGVNGSYNKNKVGAIPNEDGIIHGETNQLYNNTPEFYRAQDGMPIGYFWGFKTAGIFQNEAEIEEWRQAGNGILQENVKPGDVRFVDINHDGFINDNDKTNLGNGMPKFTYGFNINLYYKNFDFGLVATGAAGFDIVQSYRGWDNQKANYTTRILDRWTGEGTSNTIPRVTNTNINWQFSDLFIQKGDYLRLSNLTIGYNFAPIINQSWCSQCRLYFQVQNLATFTKYDGMDPEIGYGTQAWVSGVDLGYYPRPRTFIVGVNLGF</sequence>
<evidence type="ECO:0000313" key="1">
    <source>
        <dbReference type="EMBL" id="TGY77975.1"/>
    </source>
</evidence>
<organism evidence="1 2">
    <name type="scientific">Lepagella muris</name>
    <dbReference type="NCBI Taxonomy" id="3032870"/>
    <lineage>
        <taxon>Bacteria</taxon>
        <taxon>Pseudomonadati</taxon>
        <taxon>Bacteroidota</taxon>
        <taxon>Bacteroidia</taxon>
        <taxon>Bacteroidales</taxon>
        <taxon>Muribaculaceae</taxon>
        <taxon>Lepagella</taxon>
    </lineage>
</organism>
<reference evidence="1" key="1">
    <citation type="submission" date="2019-04" db="EMBL/GenBank/DDBJ databases">
        <title>Microbes associate with the intestines of laboratory mice.</title>
        <authorList>
            <person name="Navarre W."/>
            <person name="Wong E."/>
            <person name="Huang K."/>
            <person name="Tropini C."/>
            <person name="Ng K."/>
            <person name="Yu B."/>
        </authorList>
    </citation>
    <scope>NUCLEOTIDE SEQUENCE</scope>
    <source>
        <strain evidence="1">NM04_E33</strain>
    </source>
</reference>
<name>A0AC61RFF8_9BACT</name>
<proteinExistence type="predicted"/>
<keyword evidence="1" id="KW-0675">Receptor</keyword>
<protein>
    <submittedName>
        <fullName evidence="1">TonB-dependent receptor</fullName>
    </submittedName>
</protein>
<keyword evidence="2" id="KW-1185">Reference proteome</keyword>
<accession>A0AC61RFF8</accession>
<evidence type="ECO:0000313" key="2">
    <source>
        <dbReference type="Proteomes" id="UP000306319"/>
    </source>
</evidence>
<comment type="caution">
    <text evidence="1">The sequence shown here is derived from an EMBL/GenBank/DDBJ whole genome shotgun (WGS) entry which is preliminary data.</text>
</comment>
<dbReference type="Proteomes" id="UP000306319">
    <property type="component" value="Unassembled WGS sequence"/>
</dbReference>
<dbReference type="EMBL" id="SRYB01000018">
    <property type="protein sequence ID" value="TGY77975.1"/>
    <property type="molecule type" value="Genomic_DNA"/>
</dbReference>